<dbReference type="AlphaFoldDB" id="A0AAC9B1Y4"/>
<dbReference type="RefSeq" id="WP_046871581.1">
    <property type="nucleotide sequence ID" value="NZ_BAAAXI010000135.1"/>
</dbReference>
<evidence type="ECO:0000256" key="1">
    <source>
        <dbReference type="SAM" id="Phobius"/>
    </source>
</evidence>
<name>A0AAC9B1Y4_9LACO</name>
<dbReference type="EMBL" id="CP012275">
    <property type="protein sequence ID" value="AMV62747.1"/>
    <property type="molecule type" value="Genomic_DNA"/>
</dbReference>
<organism evidence="2 3">
    <name type="scientific">Pediococcus damnosus</name>
    <dbReference type="NCBI Taxonomy" id="51663"/>
    <lineage>
        <taxon>Bacteria</taxon>
        <taxon>Bacillati</taxon>
        <taxon>Bacillota</taxon>
        <taxon>Bacilli</taxon>
        <taxon>Lactobacillales</taxon>
        <taxon>Lactobacillaceae</taxon>
        <taxon>Pediococcus</taxon>
    </lineage>
</organism>
<feature type="transmembrane region" description="Helical" evidence="1">
    <location>
        <begin position="45"/>
        <end position="71"/>
    </location>
</feature>
<keyword evidence="1" id="KW-0812">Transmembrane</keyword>
<reference evidence="2 3" key="1">
    <citation type="journal article" date="2016" name="PLoS ONE">
        <title>The Identification of Novel Diagnostic Marker Genes for the Detection of Beer Spoiling Pediococcus damnosus Strains Using the BlAst Diagnostic Gene findEr.</title>
        <authorList>
            <person name="Behr J."/>
            <person name="Geissler A.J."/>
            <person name="Schmid J."/>
            <person name="Zehe A."/>
            <person name="Vogel R.F."/>
        </authorList>
    </citation>
    <scope>NUCLEOTIDE SEQUENCE [LARGE SCALE GENOMIC DNA]</scope>
    <source>
        <strain evidence="2 3">TMW 2.1533</strain>
    </source>
</reference>
<accession>A0AAC9B1Y4</accession>
<keyword evidence="1" id="KW-0472">Membrane</keyword>
<dbReference type="Proteomes" id="UP000076405">
    <property type="component" value="Chromosome"/>
</dbReference>
<proteinExistence type="predicted"/>
<gene>
    <name evidence="2" type="ORF">ADU70_1257</name>
</gene>
<protein>
    <submittedName>
        <fullName evidence="2">Uncharacterized protein</fullName>
    </submittedName>
</protein>
<dbReference type="GeneID" id="57276700"/>
<evidence type="ECO:0000313" key="3">
    <source>
        <dbReference type="Proteomes" id="UP000076405"/>
    </source>
</evidence>
<evidence type="ECO:0000313" key="2">
    <source>
        <dbReference type="EMBL" id="AMV62747.1"/>
    </source>
</evidence>
<sequence length="275" mass="31936">MTHPTSRTALQQDFHQNFQNFHVFKRALFINYALIPRVVAWLGPLLYITGLVVLAPLAFGAGISIGTLFKLLVPQLSVLLTIPFTFEPTSILYWCVTIWELAVIYELIEKLVRETKIRTLFAQFQKNNRLLQTGYAYKINNHHSLIITQLSATDNLTHAIAKLPNSKQNQWEKITHITEGHYGFRRATNYDISAIQKFLQMNFSHQFEYLAVLPSLESLPFYWPLQESPSKQAVFYFKDAHNQPIYVLKNFTKNGARVHKTFKQFLGTCFNIFIY</sequence>
<keyword evidence="1" id="KW-1133">Transmembrane helix</keyword>